<feature type="active site" description="Glycyl thioester intermediate" evidence="3">
    <location>
        <position position="87"/>
    </location>
</feature>
<name>A0A6A7FQF6_9CRUS</name>
<dbReference type="AlphaFoldDB" id="A0A6A7FQF6"/>
<dbReference type="EMBL" id="IACT01001303">
    <property type="protein sequence ID" value="LAC20658.1"/>
    <property type="molecule type" value="mRNA"/>
</dbReference>
<dbReference type="PROSITE" id="PS50127">
    <property type="entry name" value="UBC_2"/>
    <property type="match status" value="1"/>
</dbReference>
<dbReference type="PANTHER" id="PTHR24067">
    <property type="entry name" value="UBIQUITIN-CONJUGATING ENZYME E2"/>
    <property type="match status" value="1"/>
</dbReference>
<accession>A0A6A7FQF6</accession>
<evidence type="ECO:0000259" key="5">
    <source>
        <dbReference type="PROSITE" id="PS50127"/>
    </source>
</evidence>
<protein>
    <submittedName>
        <fullName evidence="6">Ubiquitin-conjugating enzyme E2 N</fullName>
    </submittedName>
</protein>
<feature type="domain" description="UBC core" evidence="5">
    <location>
        <begin position="3"/>
        <end position="148"/>
    </location>
</feature>
<keyword evidence="4" id="KW-0547">Nucleotide-binding</keyword>
<evidence type="ECO:0000256" key="2">
    <source>
        <dbReference type="ARBA" id="ARBA00022786"/>
    </source>
</evidence>
<keyword evidence="1" id="KW-0808">Transferase</keyword>
<dbReference type="PROSITE" id="PS00183">
    <property type="entry name" value="UBC_1"/>
    <property type="match status" value="1"/>
</dbReference>
<dbReference type="Pfam" id="PF00179">
    <property type="entry name" value="UQ_con"/>
    <property type="match status" value="1"/>
</dbReference>
<dbReference type="GO" id="GO:0016740">
    <property type="term" value="F:transferase activity"/>
    <property type="evidence" value="ECO:0007669"/>
    <property type="project" value="UniProtKB-KW"/>
</dbReference>
<dbReference type="GO" id="GO:0005524">
    <property type="term" value="F:ATP binding"/>
    <property type="evidence" value="ECO:0007669"/>
    <property type="project" value="UniProtKB-UniRule"/>
</dbReference>
<dbReference type="Gene3D" id="3.10.110.10">
    <property type="entry name" value="Ubiquitin Conjugating Enzyme"/>
    <property type="match status" value="1"/>
</dbReference>
<reference evidence="6" key="1">
    <citation type="submission" date="2017-11" db="EMBL/GenBank/DDBJ databases">
        <title>The sensing device of the deep-sea amphipod.</title>
        <authorList>
            <person name="Kobayashi H."/>
            <person name="Nagahama T."/>
            <person name="Arai W."/>
            <person name="Sasagawa Y."/>
            <person name="Umeda M."/>
            <person name="Hayashi T."/>
            <person name="Nikaido I."/>
            <person name="Watanabe H."/>
            <person name="Oguri K."/>
            <person name="Kitazato H."/>
            <person name="Fujioka K."/>
            <person name="Kido Y."/>
            <person name="Takami H."/>
        </authorList>
    </citation>
    <scope>NUCLEOTIDE SEQUENCE</scope>
    <source>
        <tissue evidence="6">Whole body</tissue>
    </source>
</reference>
<dbReference type="SMART" id="SM00212">
    <property type="entry name" value="UBCc"/>
    <property type="match status" value="1"/>
</dbReference>
<organism evidence="6">
    <name type="scientific">Hirondellea gigas</name>
    <dbReference type="NCBI Taxonomy" id="1518452"/>
    <lineage>
        <taxon>Eukaryota</taxon>
        <taxon>Metazoa</taxon>
        <taxon>Ecdysozoa</taxon>
        <taxon>Arthropoda</taxon>
        <taxon>Crustacea</taxon>
        <taxon>Multicrustacea</taxon>
        <taxon>Malacostraca</taxon>
        <taxon>Eumalacostraca</taxon>
        <taxon>Peracarida</taxon>
        <taxon>Amphipoda</taxon>
        <taxon>Amphilochidea</taxon>
        <taxon>Lysianassida</taxon>
        <taxon>Lysianassidira</taxon>
        <taxon>Lysianassoidea</taxon>
        <taxon>Lysianassidae</taxon>
        <taxon>Hirondellea</taxon>
    </lineage>
</organism>
<evidence type="ECO:0000256" key="4">
    <source>
        <dbReference type="RuleBase" id="RU362109"/>
    </source>
</evidence>
<dbReference type="FunFam" id="3.10.110.10:FF:000110">
    <property type="entry name" value="Ubiquitin-conjugating enzyme family protein"/>
    <property type="match status" value="1"/>
</dbReference>
<dbReference type="InterPro" id="IPR050113">
    <property type="entry name" value="Ub_conjugating_enzyme"/>
</dbReference>
<keyword evidence="4" id="KW-0067">ATP-binding</keyword>
<dbReference type="SUPFAM" id="SSF54495">
    <property type="entry name" value="UBC-like"/>
    <property type="match status" value="1"/>
</dbReference>
<evidence type="ECO:0000256" key="1">
    <source>
        <dbReference type="ARBA" id="ARBA00022679"/>
    </source>
</evidence>
<dbReference type="InterPro" id="IPR016135">
    <property type="entry name" value="UBQ-conjugating_enzyme/RWD"/>
</dbReference>
<dbReference type="InterPro" id="IPR023313">
    <property type="entry name" value="UBQ-conjugating_AS"/>
</dbReference>
<comment type="similarity">
    <text evidence="4">Belongs to the ubiquitin-conjugating enzyme family.</text>
</comment>
<sequence>MAQITKRIQKEIRKLQKEPVHGISVAVDERNPRYFKIILTGPPDTPYEGGLFNLELFLPLSYPMEPPKAKFMTKIYHPNIDRVGRICLDILKEKWSPALQVRSVCQTIQLLLQEPNLEDPLDPAVNEVFKNNPQQALRTAREWTRKYA</sequence>
<proteinExistence type="evidence at transcript level"/>
<keyword evidence="2 4" id="KW-0833">Ubl conjugation pathway</keyword>
<evidence type="ECO:0000313" key="6">
    <source>
        <dbReference type="EMBL" id="LAC20658.1"/>
    </source>
</evidence>
<dbReference type="InterPro" id="IPR000608">
    <property type="entry name" value="UBC"/>
</dbReference>
<evidence type="ECO:0000256" key="3">
    <source>
        <dbReference type="PROSITE-ProRule" id="PRU10133"/>
    </source>
</evidence>